<feature type="domain" description="MULE transposase" evidence="1">
    <location>
        <begin position="19"/>
        <end position="95"/>
    </location>
</feature>
<gene>
    <name evidence="2" type="ORF">LSAT_V11C300105260</name>
</gene>
<evidence type="ECO:0000313" key="2">
    <source>
        <dbReference type="EMBL" id="KAJ0216785.1"/>
    </source>
</evidence>
<sequence>MAIGYTVRAFQRCLCHIIIIHGVHLKGKYLGTMFLAVGMDGNNQIPLIAYGVGKTESGESCIWFLSRLKQCIGDMPYLAIISDRANSIEMTIQATLLSPFVDEYEKKDRQARENIDFVLGGCKGIPRTWLNKIDNERWTRLCLPMVRYNIMTSNSVESVNALSRDVRKLLITMLIAFFRETTKQW</sequence>
<accession>A0A9R1W1R7</accession>
<organism evidence="2 3">
    <name type="scientific">Lactuca sativa</name>
    <name type="common">Garden lettuce</name>
    <dbReference type="NCBI Taxonomy" id="4236"/>
    <lineage>
        <taxon>Eukaryota</taxon>
        <taxon>Viridiplantae</taxon>
        <taxon>Streptophyta</taxon>
        <taxon>Embryophyta</taxon>
        <taxon>Tracheophyta</taxon>
        <taxon>Spermatophyta</taxon>
        <taxon>Magnoliopsida</taxon>
        <taxon>eudicotyledons</taxon>
        <taxon>Gunneridae</taxon>
        <taxon>Pentapetalae</taxon>
        <taxon>asterids</taxon>
        <taxon>campanulids</taxon>
        <taxon>Asterales</taxon>
        <taxon>Asteraceae</taxon>
        <taxon>Cichorioideae</taxon>
        <taxon>Cichorieae</taxon>
        <taxon>Lactucinae</taxon>
        <taxon>Lactuca</taxon>
    </lineage>
</organism>
<evidence type="ECO:0000313" key="3">
    <source>
        <dbReference type="Proteomes" id="UP000235145"/>
    </source>
</evidence>
<evidence type="ECO:0000259" key="1">
    <source>
        <dbReference type="Pfam" id="PF10551"/>
    </source>
</evidence>
<dbReference type="PANTHER" id="PTHR31973:SF185">
    <property type="entry name" value="TRANSPOSASE, MUDR, PLANT, MULE TRANSPOSASE DOMAIN-CONTAINING PROTEIN"/>
    <property type="match status" value="1"/>
</dbReference>
<proteinExistence type="predicted"/>
<dbReference type="InterPro" id="IPR018289">
    <property type="entry name" value="MULE_transposase_dom"/>
</dbReference>
<dbReference type="Proteomes" id="UP000235145">
    <property type="component" value="Unassembled WGS sequence"/>
</dbReference>
<dbReference type="PANTHER" id="PTHR31973">
    <property type="entry name" value="POLYPROTEIN, PUTATIVE-RELATED"/>
    <property type="match status" value="1"/>
</dbReference>
<dbReference type="Pfam" id="PF10551">
    <property type="entry name" value="MULE"/>
    <property type="match status" value="1"/>
</dbReference>
<keyword evidence="3" id="KW-1185">Reference proteome</keyword>
<name>A0A9R1W1R7_LACSA</name>
<protein>
    <recommendedName>
        <fullName evidence="1">MULE transposase domain-containing protein</fullName>
    </recommendedName>
</protein>
<comment type="caution">
    <text evidence="2">The sequence shown here is derived from an EMBL/GenBank/DDBJ whole genome shotgun (WGS) entry which is preliminary data.</text>
</comment>
<dbReference type="AlphaFoldDB" id="A0A9R1W1R7"/>
<reference evidence="2 3" key="1">
    <citation type="journal article" date="2017" name="Nat. Commun.">
        <title>Genome assembly with in vitro proximity ligation data and whole-genome triplication in lettuce.</title>
        <authorList>
            <person name="Reyes-Chin-Wo S."/>
            <person name="Wang Z."/>
            <person name="Yang X."/>
            <person name="Kozik A."/>
            <person name="Arikit S."/>
            <person name="Song C."/>
            <person name="Xia L."/>
            <person name="Froenicke L."/>
            <person name="Lavelle D.O."/>
            <person name="Truco M.J."/>
            <person name="Xia R."/>
            <person name="Zhu S."/>
            <person name="Xu C."/>
            <person name="Xu H."/>
            <person name="Xu X."/>
            <person name="Cox K."/>
            <person name="Korf I."/>
            <person name="Meyers B.C."/>
            <person name="Michelmore R.W."/>
        </authorList>
    </citation>
    <scope>NUCLEOTIDE SEQUENCE [LARGE SCALE GENOMIC DNA]</scope>
    <source>
        <strain evidence="3">cv. Salinas</strain>
        <tissue evidence="2">Seedlings</tissue>
    </source>
</reference>
<dbReference type="EMBL" id="NBSK02000003">
    <property type="protein sequence ID" value="KAJ0216785.1"/>
    <property type="molecule type" value="Genomic_DNA"/>
</dbReference>